<accession>A0A2S5TD25</accession>
<protein>
    <submittedName>
        <fullName evidence="10">FAD-dependent oxidoreductase</fullName>
    </submittedName>
</protein>
<keyword evidence="3" id="KW-0285">Flavoprotein</keyword>
<evidence type="ECO:0000259" key="9">
    <source>
        <dbReference type="Pfam" id="PF16901"/>
    </source>
</evidence>
<dbReference type="Gene3D" id="3.30.9.10">
    <property type="entry name" value="D-Amino Acid Oxidase, subunit A, domain 2"/>
    <property type="match status" value="1"/>
</dbReference>
<comment type="similarity">
    <text evidence="2">Belongs to the FAD-dependent glycerol-3-phosphate dehydrogenase family.</text>
</comment>
<dbReference type="InterPro" id="IPR000447">
    <property type="entry name" value="G3P_DH_FAD-dep"/>
</dbReference>
<organism evidence="10 11">
    <name type="scientific">Solimonas fluminis</name>
    <dbReference type="NCBI Taxonomy" id="2086571"/>
    <lineage>
        <taxon>Bacteria</taxon>
        <taxon>Pseudomonadati</taxon>
        <taxon>Pseudomonadota</taxon>
        <taxon>Gammaproteobacteria</taxon>
        <taxon>Nevskiales</taxon>
        <taxon>Nevskiaceae</taxon>
        <taxon>Solimonas</taxon>
    </lineage>
</organism>
<dbReference type="GO" id="GO:0046168">
    <property type="term" value="P:glycerol-3-phosphate catabolic process"/>
    <property type="evidence" value="ECO:0007669"/>
    <property type="project" value="TreeGrafter"/>
</dbReference>
<evidence type="ECO:0000256" key="3">
    <source>
        <dbReference type="ARBA" id="ARBA00022630"/>
    </source>
</evidence>
<dbReference type="PANTHER" id="PTHR11985:SF35">
    <property type="entry name" value="ANAEROBIC GLYCEROL-3-PHOSPHATE DEHYDROGENASE SUBUNIT A"/>
    <property type="match status" value="1"/>
</dbReference>
<dbReference type="PANTHER" id="PTHR11985">
    <property type="entry name" value="GLYCEROL-3-PHOSPHATE DEHYDROGENASE"/>
    <property type="match status" value="1"/>
</dbReference>
<evidence type="ECO:0000256" key="2">
    <source>
        <dbReference type="ARBA" id="ARBA00007330"/>
    </source>
</evidence>
<gene>
    <name evidence="10" type="ORF">C3942_15505</name>
</gene>
<dbReference type="OrthoDB" id="9766796at2"/>
<evidence type="ECO:0000259" key="8">
    <source>
        <dbReference type="Pfam" id="PF01266"/>
    </source>
</evidence>
<sequence length="505" mass="54967">MTRSIESLPPSCDLAIVGGGITGAGIFTEALRTGARVLLVEQADFASGTSAWSSKLVHGGLRYLKEGQWRLTLESVRERQRLLQDAPGLVEAQPFLMPVYRGARPGRGVLRAGLAVYDLMAGRLASRWVPRDELLRMEPGLRRENLLGAMAYEDARTDDTRLVLRQIFDGVAAGGIALNYTRAELRHEGGRVRGLRLRDVESGDVRDIDAGMVINAAGCWAAGLPGAPAGAPALRPLRGSHFVFPAARLPIGRAVSWLHPRDRRPVFAYPWEGAVLFGTTDLDHDGTLEWPGMSHAESAYLIEALQAQFPSLGLRARDALSVYAGVRPVVAAGEGDPSAASRESALWSGPGLVGVTGGKLTTFRVTARQVLAEAAKQQPRLRPAQEAPVFSAPAGGGSRRLQGRLGAAAVAHIAREFPREAMQAIAGTPFTWAELRWALRQERVRHLGDLLLRRTRLGLLLPRGAEAELERIGMLCRQELGWDAARWQAERAGWIDLWQLRHAPR</sequence>
<dbReference type="SUPFAM" id="SSF51905">
    <property type="entry name" value="FAD/NAD(P)-binding domain"/>
    <property type="match status" value="1"/>
</dbReference>
<dbReference type="InterPro" id="IPR031656">
    <property type="entry name" value="DAO_C"/>
</dbReference>
<evidence type="ECO:0000313" key="11">
    <source>
        <dbReference type="Proteomes" id="UP000238220"/>
    </source>
</evidence>
<reference evidence="10 11" key="1">
    <citation type="submission" date="2018-02" db="EMBL/GenBank/DDBJ databases">
        <title>Genome sequencing of Solimonas sp. HR-BB.</title>
        <authorList>
            <person name="Lee Y."/>
            <person name="Jeon C.O."/>
        </authorList>
    </citation>
    <scope>NUCLEOTIDE SEQUENCE [LARGE SCALE GENOMIC DNA]</scope>
    <source>
        <strain evidence="10 11">HR-BB</strain>
    </source>
</reference>
<keyword evidence="5" id="KW-0274">FAD</keyword>
<keyword evidence="4" id="KW-0319">Glycerol metabolism</keyword>
<dbReference type="Pfam" id="PF01266">
    <property type="entry name" value="DAO"/>
    <property type="match status" value="1"/>
</dbReference>
<feature type="domain" description="FAD dependent oxidoreductase" evidence="8">
    <location>
        <begin position="13"/>
        <end position="357"/>
    </location>
</feature>
<dbReference type="RefSeq" id="WP_104231275.1">
    <property type="nucleotide sequence ID" value="NZ_PSNW01000009.1"/>
</dbReference>
<comment type="caution">
    <text evidence="10">The sequence shown here is derived from an EMBL/GenBank/DDBJ whole genome shotgun (WGS) entry which is preliminary data.</text>
</comment>
<dbReference type="GO" id="GO:0006071">
    <property type="term" value="P:glycerol metabolic process"/>
    <property type="evidence" value="ECO:0007669"/>
    <property type="project" value="UniProtKB-KW"/>
</dbReference>
<dbReference type="EMBL" id="PSNW01000009">
    <property type="protein sequence ID" value="PPE72832.1"/>
    <property type="molecule type" value="Genomic_DNA"/>
</dbReference>
<dbReference type="Proteomes" id="UP000238220">
    <property type="component" value="Unassembled WGS sequence"/>
</dbReference>
<dbReference type="InterPro" id="IPR036188">
    <property type="entry name" value="FAD/NAD-bd_sf"/>
</dbReference>
<evidence type="ECO:0000256" key="4">
    <source>
        <dbReference type="ARBA" id="ARBA00022798"/>
    </source>
</evidence>
<dbReference type="InterPro" id="IPR038299">
    <property type="entry name" value="DAO_C_sf"/>
</dbReference>
<keyword evidence="11" id="KW-1185">Reference proteome</keyword>
<dbReference type="Gene3D" id="1.10.8.870">
    <property type="entry name" value="Alpha-glycerophosphate oxidase, cap domain"/>
    <property type="match status" value="1"/>
</dbReference>
<dbReference type="PRINTS" id="PR01001">
    <property type="entry name" value="FADG3PDH"/>
</dbReference>
<comment type="cofactor">
    <cofactor evidence="1">
        <name>FAD</name>
        <dbReference type="ChEBI" id="CHEBI:57692"/>
    </cofactor>
</comment>
<evidence type="ECO:0000256" key="7">
    <source>
        <dbReference type="SAM" id="MobiDB-lite"/>
    </source>
</evidence>
<dbReference type="InterPro" id="IPR006076">
    <property type="entry name" value="FAD-dep_OxRdtase"/>
</dbReference>
<evidence type="ECO:0000256" key="5">
    <source>
        <dbReference type="ARBA" id="ARBA00022827"/>
    </source>
</evidence>
<dbReference type="AlphaFoldDB" id="A0A2S5TD25"/>
<dbReference type="Pfam" id="PF16901">
    <property type="entry name" value="DAO_C"/>
    <property type="match status" value="1"/>
</dbReference>
<dbReference type="Gene3D" id="3.50.50.60">
    <property type="entry name" value="FAD/NAD(P)-binding domain"/>
    <property type="match status" value="1"/>
</dbReference>
<evidence type="ECO:0000313" key="10">
    <source>
        <dbReference type="EMBL" id="PPE72832.1"/>
    </source>
</evidence>
<keyword evidence="6" id="KW-0560">Oxidoreductase</keyword>
<evidence type="ECO:0000256" key="6">
    <source>
        <dbReference type="ARBA" id="ARBA00023002"/>
    </source>
</evidence>
<evidence type="ECO:0000256" key="1">
    <source>
        <dbReference type="ARBA" id="ARBA00001974"/>
    </source>
</evidence>
<feature type="domain" description="Alpha-glycerophosphate oxidase C-terminal" evidence="9">
    <location>
        <begin position="410"/>
        <end position="486"/>
    </location>
</feature>
<feature type="region of interest" description="Disordered" evidence="7">
    <location>
        <begin position="376"/>
        <end position="395"/>
    </location>
</feature>
<name>A0A2S5TD25_9GAMM</name>
<dbReference type="GO" id="GO:0004368">
    <property type="term" value="F:glycerol-3-phosphate dehydrogenase (quinone) activity"/>
    <property type="evidence" value="ECO:0007669"/>
    <property type="project" value="InterPro"/>
</dbReference>
<proteinExistence type="inferred from homology"/>